<dbReference type="AlphaFoldDB" id="A0A1T8MDL7"/>
<accession>A0A1T8MDL7</accession>
<gene>
    <name evidence="1" type="ORF">SAMEA2259716_02438</name>
</gene>
<name>A0A1T8MDL7_9MYCO</name>
<dbReference type="InterPro" id="IPR021226">
    <property type="entry name" value="Phage_gene29"/>
</dbReference>
<dbReference type="Proteomes" id="UP000190074">
    <property type="component" value="Unassembled WGS sequence"/>
</dbReference>
<dbReference type="Pfam" id="PF10910">
    <property type="entry name" value="Phage_gene29"/>
    <property type="match status" value="1"/>
</dbReference>
<dbReference type="RefSeq" id="WP_005089732.1">
    <property type="nucleotide sequence ID" value="NZ_FVGW01000004.1"/>
</dbReference>
<evidence type="ECO:0000313" key="1">
    <source>
        <dbReference type="EMBL" id="SKM05082.1"/>
    </source>
</evidence>
<reference evidence="1 2" key="1">
    <citation type="submission" date="2016-11" db="EMBL/GenBank/DDBJ databases">
        <authorList>
            <consortium name="Pathogen Informatics"/>
        </authorList>
    </citation>
    <scope>NUCLEOTIDE SEQUENCE [LARGE SCALE GENOMIC DNA]</scope>
    <source>
        <strain evidence="1 2">911</strain>
    </source>
</reference>
<evidence type="ECO:0000313" key="2">
    <source>
        <dbReference type="Proteomes" id="UP000190074"/>
    </source>
</evidence>
<sequence length="149" mass="16225">MAKTQAESDMDDPQEAFAWMFAAGIPDPRGGGGKFPNQPLVPSPCWPALSQMLWDFGCRFHADKQTKWIEQAGGPLNNFSVGRLSDSRPEEVVADVAAMAVDQFPAIAAEVAAVQPGDHEKAIKEFEGRLLDSVSRLSAARERLERGDL</sequence>
<organism evidence="1 2">
    <name type="scientific">Mycobacteroides abscessus subsp. massiliense</name>
    <dbReference type="NCBI Taxonomy" id="1962118"/>
    <lineage>
        <taxon>Bacteria</taxon>
        <taxon>Bacillati</taxon>
        <taxon>Actinomycetota</taxon>
        <taxon>Actinomycetes</taxon>
        <taxon>Mycobacteriales</taxon>
        <taxon>Mycobacteriaceae</taxon>
        <taxon>Mycobacteroides</taxon>
        <taxon>Mycobacteroides abscessus</taxon>
    </lineage>
</organism>
<dbReference type="EMBL" id="FVGW01000004">
    <property type="protein sequence ID" value="SKM05082.1"/>
    <property type="molecule type" value="Genomic_DNA"/>
</dbReference>
<protein>
    <recommendedName>
        <fullName evidence="3">Minor tail protein</fullName>
    </recommendedName>
</protein>
<evidence type="ECO:0008006" key="3">
    <source>
        <dbReference type="Google" id="ProtNLM"/>
    </source>
</evidence>
<proteinExistence type="predicted"/>